<accession>A0A162S6I8</accession>
<reference evidence="2 3" key="1">
    <citation type="submission" date="2016-04" db="EMBL/GenBank/DDBJ databases">
        <title>Genome sequence of Clostridium magnum DSM 2767.</title>
        <authorList>
            <person name="Poehlein A."/>
            <person name="Uhlig R."/>
            <person name="Fischer R."/>
            <person name="Bahl H."/>
            <person name="Daniel R."/>
        </authorList>
    </citation>
    <scope>NUCLEOTIDE SEQUENCE [LARGE SCALE GENOMIC DNA]</scope>
    <source>
        <strain evidence="2 3">DSM 2767</strain>
    </source>
</reference>
<dbReference type="Proteomes" id="UP000076603">
    <property type="component" value="Unassembled WGS sequence"/>
</dbReference>
<protein>
    <submittedName>
        <fullName evidence="2">Uncharacterized protein</fullName>
    </submittedName>
</protein>
<evidence type="ECO:0000256" key="1">
    <source>
        <dbReference type="SAM" id="MobiDB-lite"/>
    </source>
</evidence>
<evidence type="ECO:0000313" key="2">
    <source>
        <dbReference type="EMBL" id="KZL90841.1"/>
    </source>
</evidence>
<dbReference type="EMBL" id="LWAE01000004">
    <property type="protein sequence ID" value="KZL90841.1"/>
    <property type="molecule type" value="Genomic_DNA"/>
</dbReference>
<dbReference type="STRING" id="1121326.CLMAG_37520"/>
<proteinExistence type="predicted"/>
<keyword evidence="3" id="KW-1185">Reference proteome</keyword>
<feature type="region of interest" description="Disordered" evidence="1">
    <location>
        <begin position="1"/>
        <end position="33"/>
    </location>
</feature>
<dbReference type="AlphaFoldDB" id="A0A162S6I8"/>
<sequence length="33" mass="3486">MRLNSAAAPATVFDDKPLLNHSNQGEGKGEDDS</sequence>
<evidence type="ECO:0000313" key="3">
    <source>
        <dbReference type="Proteomes" id="UP000076603"/>
    </source>
</evidence>
<name>A0A162S6I8_9CLOT</name>
<dbReference type="PATRIC" id="fig|1121326.3.peg.3796"/>
<comment type="caution">
    <text evidence="2">The sequence shown here is derived from an EMBL/GenBank/DDBJ whole genome shotgun (WGS) entry which is preliminary data.</text>
</comment>
<organism evidence="2 3">
    <name type="scientific">Clostridium magnum DSM 2767</name>
    <dbReference type="NCBI Taxonomy" id="1121326"/>
    <lineage>
        <taxon>Bacteria</taxon>
        <taxon>Bacillati</taxon>
        <taxon>Bacillota</taxon>
        <taxon>Clostridia</taxon>
        <taxon>Eubacteriales</taxon>
        <taxon>Clostridiaceae</taxon>
        <taxon>Clostridium</taxon>
    </lineage>
</organism>
<gene>
    <name evidence="2" type="ORF">CLMAG_37520</name>
</gene>